<dbReference type="PANTHER" id="PTHR11778">
    <property type="entry name" value="SERYL-TRNA SYNTHETASE"/>
    <property type="match status" value="1"/>
</dbReference>
<protein>
    <recommendedName>
        <fullName evidence="1">serine--tRNA ligase</fullName>
        <ecNumber evidence="1">6.1.1.11</ecNumber>
    </recommendedName>
    <alternativeName>
        <fullName evidence="6">Seryl-tRNA synthetase</fullName>
    </alternativeName>
</protein>
<keyword evidence="2" id="KW-0436">Ligase</keyword>
<gene>
    <name evidence="9" type="ORF">RFI_07962</name>
</gene>
<dbReference type="PROSITE" id="PS50862">
    <property type="entry name" value="AA_TRNA_LIGASE_II"/>
    <property type="match status" value="1"/>
</dbReference>
<dbReference type="GO" id="GO:0006434">
    <property type="term" value="P:seryl-tRNA aminoacylation"/>
    <property type="evidence" value="ECO:0007669"/>
    <property type="project" value="InterPro"/>
</dbReference>
<evidence type="ECO:0000256" key="2">
    <source>
        <dbReference type="ARBA" id="ARBA00022598"/>
    </source>
</evidence>
<dbReference type="SUPFAM" id="SSF55681">
    <property type="entry name" value="Class II aaRS and biotin synthetases"/>
    <property type="match status" value="1"/>
</dbReference>
<dbReference type="OMA" id="KSWEILE"/>
<dbReference type="Proteomes" id="UP000023152">
    <property type="component" value="Unassembled WGS sequence"/>
</dbReference>
<proteinExistence type="predicted"/>
<feature type="transmembrane region" description="Helical" evidence="7">
    <location>
        <begin position="219"/>
        <end position="240"/>
    </location>
</feature>
<dbReference type="InterPro" id="IPR006195">
    <property type="entry name" value="aa-tRNA-synth_II"/>
</dbReference>
<keyword evidence="5" id="KW-0030">Aminoacyl-tRNA synthetase</keyword>
<dbReference type="EMBL" id="ASPP01006213">
    <property type="protein sequence ID" value="ETO29166.1"/>
    <property type="molecule type" value="Genomic_DNA"/>
</dbReference>
<keyword evidence="10" id="KW-1185">Reference proteome</keyword>
<evidence type="ECO:0000256" key="1">
    <source>
        <dbReference type="ARBA" id="ARBA00012840"/>
    </source>
</evidence>
<evidence type="ECO:0000259" key="8">
    <source>
        <dbReference type="PROSITE" id="PS50862"/>
    </source>
</evidence>
<dbReference type="AlphaFoldDB" id="X6NT22"/>
<evidence type="ECO:0000256" key="7">
    <source>
        <dbReference type="SAM" id="Phobius"/>
    </source>
</evidence>
<evidence type="ECO:0000256" key="6">
    <source>
        <dbReference type="ARBA" id="ARBA00031113"/>
    </source>
</evidence>
<reference evidence="9 10" key="1">
    <citation type="journal article" date="2013" name="Curr. Biol.">
        <title>The Genome of the Foraminiferan Reticulomyxa filosa.</title>
        <authorList>
            <person name="Glockner G."/>
            <person name="Hulsmann N."/>
            <person name="Schleicher M."/>
            <person name="Noegel A.A."/>
            <person name="Eichinger L."/>
            <person name="Gallinger C."/>
            <person name="Pawlowski J."/>
            <person name="Sierra R."/>
            <person name="Euteneuer U."/>
            <person name="Pillet L."/>
            <person name="Moustafa A."/>
            <person name="Platzer M."/>
            <person name="Groth M."/>
            <person name="Szafranski K."/>
            <person name="Schliwa M."/>
        </authorList>
    </citation>
    <scope>NUCLEOTIDE SEQUENCE [LARGE SCALE GENOMIC DNA]</scope>
</reference>
<accession>X6NT22</accession>
<keyword evidence="7" id="KW-1133">Transmembrane helix</keyword>
<dbReference type="Pfam" id="PF00587">
    <property type="entry name" value="tRNA-synt_2b"/>
    <property type="match status" value="1"/>
</dbReference>
<dbReference type="InterPro" id="IPR002314">
    <property type="entry name" value="aa-tRNA-synt_IIb"/>
</dbReference>
<dbReference type="EC" id="6.1.1.11" evidence="1"/>
<dbReference type="InterPro" id="IPR045864">
    <property type="entry name" value="aa-tRNA-synth_II/BPL/LPL"/>
</dbReference>
<sequence>MNKDIMAKTAQLEDFDEALYHVEGEHSEDSKYLIATSEQPISAMHFKQWLKEDELPLKYAGISTCFRKEAGAHGKDAWGIFRVHQFEKIEQFVFCSPKDSWQHHEEMLTAAEEFYQSLNIPYQVVSIVSGELNNAAAKKYDLEGWFPTLSTYRELVSCSNCTDFQARAMETRFGFPKTNEHEKHYIHMLNATLVATTRTLCCILENYQTTDGVKIPDPLVMYSYIFFLFCYCCLFIFVLLL</sequence>
<dbReference type="GO" id="GO:0005524">
    <property type="term" value="F:ATP binding"/>
    <property type="evidence" value="ECO:0007669"/>
    <property type="project" value="UniProtKB-KW"/>
</dbReference>
<keyword evidence="7" id="KW-0472">Membrane</keyword>
<dbReference type="OrthoDB" id="10264585at2759"/>
<feature type="domain" description="Aminoacyl-transfer RNA synthetases class-II family profile" evidence="8">
    <location>
        <begin position="1"/>
        <end position="216"/>
    </location>
</feature>
<dbReference type="Gene3D" id="3.30.930.10">
    <property type="entry name" value="Bira Bifunctional Protein, Domain 2"/>
    <property type="match status" value="1"/>
</dbReference>
<dbReference type="InterPro" id="IPR002317">
    <property type="entry name" value="Ser-tRNA-ligase_type_1"/>
</dbReference>
<evidence type="ECO:0000313" key="9">
    <source>
        <dbReference type="EMBL" id="ETO29166.1"/>
    </source>
</evidence>
<dbReference type="GO" id="GO:0004828">
    <property type="term" value="F:serine-tRNA ligase activity"/>
    <property type="evidence" value="ECO:0007669"/>
    <property type="project" value="UniProtKB-EC"/>
</dbReference>
<name>X6NT22_RETFI</name>
<keyword evidence="4" id="KW-0067">ATP-binding</keyword>
<dbReference type="NCBIfam" id="TIGR00414">
    <property type="entry name" value="serS"/>
    <property type="match status" value="1"/>
</dbReference>
<keyword evidence="7" id="KW-0812">Transmembrane</keyword>
<evidence type="ECO:0000256" key="4">
    <source>
        <dbReference type="ARBA" id="ARBA00022840"/>
    </source>
</evidence>
<evidence type="ECO:0000313" key="10">
    <source>
        <dbReference type="Proteomes" id="UP000023152"/>
    </source>
</evidence>
<keyword evidence="3" id="KW-0547">Nucleotide-binding</keyword>
<organism evidence="9 10">
    <name type="scientific">Reticulomyxa filosa</name>
    <dbReference type="NCBI Taxonomy" id="46433"/>
    <lineage>
        <taxon>Eukaryota</taxon>
        <taxon>Sar</taxon>
        <taxon>Rhizaria</taxon>
        <taxon>Retaria</taxon>
        <taxon>Foraminifera</taxon>
        <taxon>Monothalamids</taxon>
        <taxon>Reticulomyxidae</taxon>
        <taxon>Reticulomyxa</taxon>
    </lineage>
</organism>
<dbReference type="PRINTS" id="PR00981">
    <property type="entry name" value="TRNASYNTHSER"/>
</dbReference>
<comment type="caution">
    <text evidence="9">The sequence shown here is derived from an EMBL/GenBank/DDBJ whole genome shotgun (WGS) entry which is preliminary data.</text>
</comment>
<evidence type="ECO:0000256" key="5">
    <source>
        <dbReference type="ARBA" id="ARBA00023146"/>
    </source>
</evidence>
<evidence type="ECO:0000256" key="3">
    <source>
        <dbReference type="ARBA" id="ARBA00022741"/>
    </source>
</evidence>